<organism evidence="2 3">
    <name type="scientific">Pseudomonas panipatensis</name>
    <dbReference type="NCBI Taxonomy" id="428992"/>
    <lineage>
        <taxon>Bacteria</taxon>
        <taxon>Pseudomonadati</taxon>
        <taxon>Pseudomonadota</taxon>
        <taxon>Gammaproteobacteria</taxon>
        <taxon>Pseudomonadales</taxon>
        <taxon>Pseudomonadaceae</taxon>
        <taxon>Pseudomonas</taxon>
    </lineage>
</organism>
<dbReference type="InterPro" id="IPR041698">
    <property type="entry name" value="Methyltransf_25"/>
</dbReference>
<evidence type="ECO:0000259" key="1">
    <source>
        <dbReference type="Pfam" id="PF13649"/>
    </source>
</evidence>
<keyword evidence="2" id="KW-0808">Transferase</keyword>
<evidence type="ECO:0000313" key="2">
    <source>
        <dbReference type="EMBL" id="SDI44063.1"/>
    </source>
</evidence>
<dbReference type="Pfam" id="PF13649">
    <property type="entry name" value="Methyltransf_25"/>
    <property type="match status" value="1"/>
</dbReference>
<proteinExistence type="predicted"/>
<reference evidence="3" key="1">
    <citation type="submission" date="2016-10" db="EMBL/GenBank/DDBJ databases">
        <authorList>
            <person name="Varghese N."/>
            <person name="Submissions S."/>
        </authorList>
    </citation>
    <scope>NUCLEOTIDE SEQUENCE [LARGE SCALE GENOMIC DNA]</scope>
    <source>
        <strain evidence="3">CCM 7469</strain>
    </source>
</reference>
<dbReference type="Proteomes" id="UP000199636">
    <property type="component" value="Unassembled WGS sequence"/>
</dbReference>
<feature type="domain" description="Methyltransferase" evidence="1">
    <location>
        <begin position="48"/>
        <end position="142"/>
    </location>
</feature>
<dbReference type="InterPro" id="IPR029063">
    <property type="entry name" value="SAM-dependent_MTases_sf"/>
</dbReference>
<gene>
    <name evidence="2" type="ORF">SAMN05216272_109108</name>
</gene>
<name>A0A1G8KKS7_9PSED</name>
<keyword evidence="2" id="KW-0489">Methyltransferase</keyword>
<dbReference type="AlphaFoldDB" id="A0A1G8KKS7"/>
<evidence type="ECO:0000313" key="3">
    <source>
        <dbReference type="Proteomes" id="UP000199636"/>
    </source>
</evidence>
<sequence>MFSEQYERTHVARDVSAQPGGLARKVLDWRFIQVARNALKLADQPCLVLDLPCGVGGAWSLLAEKDNRVIIGADHSAELIEQVCAGQPAEVAKRVQPLQTSALSIELSENSVDCIFSMDLVHRLGEADERLTMLREFHRVTRDSVILSTWVDGNLKAWRQRRGESARQPGASQPPRVIPARCLEEEFRQAGFIVQKHIDLIPLLHMWRIYILRKE</sequence>
<protein>
    <submittedName>
        <fullName evidence="2">Methyltransferase domain-containing protein</fullName>
    </submittedName>
</protein>
<dbReference type="STRING" id="428992.SAMN05216272_109108"/>
<dbReference type="SUPFAM" id="SSF53335">
    <property type="entry name" value="S-adenosyl-L-methionine-dependent methyltransferases"/>
    <property type="match status" value="1"/>
</dbReference>
<dbReference type="CDD" id="cd02440">
    <property type="entry name" value="AdoMet_MTases"/>
    <property type="match status" value="1"/>
</dbReference>
<dbReference type="EMBL" id="FNDS01000009">
    <property type="protein sequence ID" value="SDI44063.1"/>
    <property type="molecule type" value="Genomic_DNA"/>
</dbReference>
<dbReference type="GO" id="GO:0008168">
    <property type="term" value="F:methyltransferase activity"/>
    <property type="evidence" value="ECO:0007669"/>
    <property type="project" value="UniProtKB-KW"/>
</dbReference>
<dbReference type="Gene3D" id="3.40.50.150">
    <property type="entry name" value="Vaccinia Virus protein VP39"/>
    <property type="match status" value="1"/>
</dbReference>
<dbReference type="GO" id="GO:0032259">
    <property type="term" value="P:methylation"/>
    <property type="evidence" value="ECO:0007669"/>
    <property type="project" value="UniProtKB-KW"/>
</dbReference>
<accession>A0A1G8KKS7</accession>
<keyword evidence="3" id="KW-1185">Reference proteome</keyword>